<keyword evidence="2" id="KW-1185">Reference proteome</keyword>
<sequence length="139" mass="15433">MKTFIAFLLLAIPSLGLTQEADRCPILPDSSGVEWSYQEGPDFDLCYAMDAKSKKDLFGVYTGFFPSFKPETSSPIGEGIVAGQKIQWYPASGEHAEQFSKQTVLHVDGKILMHVWISADNEADAKLAQEVLSKMKFRP</sequence>
<dbReference type="OrthoDB" id="6023584at2"/>
<reference evidence="1 2" key="1">
    <citation type="submission" date="2017-08" db="EMBL/GenBank/DDBJ databases">
        <title>Lysobacter sylvestris genome.</title>
        <authorList>
            <person name="Zhang D.-C."/>
            <person name="Albuquerque L."/>
            <person name="Franca L."/>
            <person name="Froufe H.J.C."/>
            <person name="Barroso C."/>
            <person name="Egas C."/>
            <person name="Da Costa M."/>
            <person name="Margesin R."/>
        </authorList>
    </citation>
    <scope>NUCLEOTIDE SEQUENCE [LARGE SCALE GENOMIC DNA]</scope>
    <source>
        <strain evidence="1 2">AM20-91</strain>
    </source>
</reference>
<comment type="caution">
    <text evidence="1">The sequence shown here is derived from an EMBL/GenBank/DDBJ whole genome shotgun (WGS) entry which is preliminary data.</text>
</comment>
<proteinExistence type="predicted"/>
<dbReference type="EMBL" id="NPZB01000001">
    <property type="protein sequence ID" value="PNS09742.1"/>
    <property type="molecule type" value="Genomic_DNA"/>
</dbReference>
<name>A0A2K1Q3W1_9GAMM</name>
<dbReference type="RefSeq" id="WP_103074761.1">
    <property type="nucleotide sequence ID" value="NZ_NPZB01000001.1"/>
</dbReference>
<organism evidence="1 2">
    <name type="scientific">Solilutibacter silvestris</name>
    <dbReference type="NCBI Taxonomy" id="1645665"/>
    <lineage>
        <taxon>Bacteria</taxon>
        <taxon>Pseudomonadati</taxon>
        <taxon>Pseudomonadota</taxon>
        <taxon>Gammaproteobacteria</taxon>
        <taxon>Lysobacterales</taxon>
        <taxon>Lysobacteraceae</taxon>
        <taxon>Solilutibacter</taxon>
    </lineage>
</organism>
<dbReference type="Proteomes" id="UP000236220">
    <property type="component" value="Unassembled WGS sequence"/>
</dbReference>
<dbReference type="AlphaFoldDB" id="A0A2K1Q3W1"/>
<gene>
    <name evidence="1" type="ORF">Lysil_1371</name>
</gene>
<protein>
    <submittedName>
        <fullName evidence="1">Uncharacterized protein</fullName>
    </submittedName>
</protein>
<evidence type="ECO:0000313" key="2">
    <source>
        <dbReference type="Proteomes" id="UP000236220"/>
    </source>
</evidence>
<evidence type="ECO:0000313" key="1">
    <source>
        <dbReference type="EMBL" id="PNS09742.1"/>
    </source>
</evidence>
<accession>A0A2K1Q3W1</accession>